<keyword evidence="15" id="KW-1185">Reference proteome</keyword>
<keyword evidence="9 11" id="KW-0739">Sodium transport</keyword>
<dbReference type="Gene3D" id="1.10.287.770">
    <property type="entry name" value="YojJ-like"/>
    <property type="match status" value="1"/>
</dbReference>
<dbReference type="PANTHER" id="PTHR11690:SF248">
    <property type="entry name" value="PICKPOCKET 17, ISOFORM A"/>
    <property type="match status" value="1"/>
</dbReference>
<feature type="transmembrane region" description="Helical" evidence="13">
    <location>
        <begin position="756"/>
        <end position="787"/>
    </location>
</feature>
<evidence type="ECO:0000313" key="14">
    <source>
        <dbReference type="EMBL" id="KAK6178830.1"/>
    </source>
</evidence>
<feature type="region of interest" description="Disordered" evidence="12">
    <location>
        <begin position="178"/>
        <end position="281"/>
    </location>
</feature>
<evidence type="ECO:0000256" key="1">
    <source>
        <dbReference type="ARBA" id="ARBA00004141"/>
    </source>
</evidence>
<reference evidence="14 15" key="1">
    <citation type="submission" date="2024-01" db="EMBL/GenBank/DDBJ databases">
        <title>The genome of the rayed Mediterranean limpet Patella caerulea (Linnaeus, 1758).</title>
        <authorList>
            <person name="Anh-Thu Weber A."/>
            <person name="Halstead-Nussloch G."/>
        </authorList>
    </citation>
    <scope>NUCLEOTIDE SEQUENCE [LARGE SCALE GENOMIC DNA]</scope>
    <source>
        <strain evidence="14">AATW-2023a</strain>
        <tissue evidence="14">Whole specimen</tissue>
    </source>
</reference>
<evidence type="ECO:0000256" key="11">
    <source>
        <dbReference type="RuleBase" id="RU000679"/>
    </source>
</evidence>
<feature type="compositionally biased region" description="Basic and acidic residues" evidence="12">
    <location>
        <begin position="258"/>
        <end position="271"/>
    </location>
</feature>
<keyword evidence="5 13" id="KW-1133">Transmembrane helix</keyword>
<evidence type="ECO:0000256" key="7">
    <source>
        <dbReference type="ARBA" id="ARBA00023065"/>
    </source>
</evidence>
<evidence type="ECO:0000256" key="9">
    <source>
        <dbReference type="ARBA" id="ARBA00023201"/>
    </source>
</evidence>
<dbReference type="Pfam" id="PF00858">
    <property type="entry name" value="ASC"/>
    <property type="match status" value="2"/>
</dbReference>
<evidence type="ECO:0000256" key="2">
    <source>
        <dbReference type="ARBA" id="ARBA00022448"/>
    </source>
</evidence>
<proteinExistence type="inferred from homology"/>
<keyword evidence="6" id="KW-0915">Sodium</keyword>
<keyword evidence="3 11" id="KW-0894">Sodium channel</keyword>
<comment type="similarity">
    <text evidence="11">Belongs to the amiloride-sensitive sodium channel (TC 1.A.6) family.</text>
</comment>
<name>A0AAN8PXN8_PATCE</name>
<protein>
    <submittedName>
        <fullName evidence="14">Uncharacterized protein</fullName>
    </submittedName>
</protein>
<dbReference type="PRINTS" id="PR01078">
    <property type="entry name" value="AMINACHANNEL"/>
</dbReference>
<keyword evidence="4 11" id="KW-0812">Transmembrane</keyword>
<evidence type="ECO:0000256" key="5">
    <source>
        <dbReference type="ARBA" id="ARBA00022989"/>
    </source>
</evidence>
<feature type="region of interest" description="Disordered" evidence="12">
    <location>
        <begin position="357"/>
        <end position="388"/>
    </location>
</feature>
<dbReference type="PROSITE" id="PS01206">
    <property type="entry name" value="ASC"/>
    <property type="match status" value="1"/>
</dbReference>
<evidence type="ECO:0000256" key="12">
    <source>
        <dbReference type="SAM" id="MobiDB-lite"/>
    </source>
</evidence>
<evidence type="ECO:0000256" key="3">
    <source>
        <dbReference type="ARBA" id="ARBA00022461"/>
    </source>
</evidence>
<dbReference type="GO" id="GO:0015280">
    <property type="term" value="F:ligand-gated sodium channel activity"/>
    <property type="evidence" value="ECO:0007669"/>
    <property type="project" value="TreeGrafter"/>
</dbReference>
<dbReference type="Proteomes" id="UP001347796">
    <property type="component" value="Unassembled WGS sequence"/>
</dbReference>
<feature type="compositionally biased region" description="Low complexity" evidence="12">
    <location>
        <begin position="204"/>
        <end position="214"/>
    </location>
</feature>
<keyword evidence="8 13" id="KW-0472">Membrane</keyword>
<evidence type="ECO:0000256" key="6">
    <source>
        <dbReference type="ARBA" id="ARBA00023053"/>
    </source>
</evidence>
<dbReference type="PANTHER" id="PTHR11690">
    <property type="entry name" value="AMILORIDE-SENSITIVE SODIUM CHANNEL-RELATED"/>
    <property type="match status" value="1"/>
</dbReference>
<dbReference type="Gene3D" id="2.60.470.10">
    <property type="entry name" value="Acid-sensing ion channels like domains"/>
    <property type="match status" value="1"/>
</dbReference>
<dbReference type="EMBL" id="JAZGQO010000008">
    <property type="protein sequence ID" value="KAK6178830.1"/>
    <property type="molecule type" value="Genomic_DNA"/>
</dbReference>
<keyword evidence="2 11" id="KW-0813">Transport</keyword>
<evidence type="ECO:0000256" key="13">
    <source>
        <dbReference type="SAM" id="Phobius"/>
    </source>
</evidence>
<accession>A0AAN8PXN8</accession>
<sequence length="809" mass="91540">MSSFDSSDTPTPQKKSRKSLKKIVKTFAERTSMQGVPNINNSKHWFQKLMWSVLLVGSMVAMTFHLKFLFDTYYAWPKHSTVSLGFNSLEFPAVTICNVNPIRQSKIHLGSAALKNIVSVTKPENIVKKMEERRNKTAQEQTTENIRVRRDVTNSPPTTTTITTTTRSTVDRILDFLFGRTPQDTENSEKKWESEETDDESESTEAATSLPTESFSTTVAEETTRQKSATEYLQTTVIEKTTSQKSTTGYLPTTKSAGAEDERSSADKGSTELDNEDGDEEIGLVNTVKLKPKQPENKDIILLPQTTTTEKPTITTESIIPTKKPTTTTKKTTTTTRKPTEKYTMTTEKLYLTTEKLTTTENQPNSTQSDNSNSQNSAEELSSKGAKTKLSAKNIQFQKVESKNGIKLLNDIELDFQNVRKQVKAEMESEGDAGAAALALPQRSMMSQIIEEFQYLFSQEQRSVRVAMGHQLDDMLVDCSFGGRICHPQNFSLRATTSLGNCFTLQHTGLVAQTSGLQEGMQLIIYLEDVEYLRGLTSGNGGQIVIHDRDSCPFPQNDGIAIASGTESNIGLRLVNIERLGLPHGTCEEGDLFREQYGFKYTRQACQVFCLQTLISSICKCYDEDEEELNIIAHIQEHYGPCRNISEIRCMLKIQRDYEKGEQECACDNPCIETRYQHTISARQWPSDDYTNILLTALCEKKSVEECQRLRNMDPRELANNFLKINIYYEDLNYENITEEEDYETSQFISDVGGTIGLWVGLSMLSMFEVVEFVVQILQFFTFSLWFRKKPKTTKENTQLPKNYETWDG</sequence>
<evidence type="ECO:0000256" key="8">
    <source>
        <dbReference type="ARBA" id="ARBA00023136"/>
    </source>
</evidence>
<feature type="compositionally biased region" description="Polar residues" evidence="12">
    <location>
        <begin position="215"/>
        <end position="256"/>
    </location>
</feature>
<keyword evidence="10 11" id="KW-0407">Ion channel</keyword>
<organism evidence="14 15">
    <name type="scientific">Patella caerulea</name>
    <name type="common">Rayed Mediterranean limpet</name>
    <dbReference type="NCBI Taxonomy" id="87958"/>
    <lineage>
        <taxon>Eukaryota</taxon>
        <taxon>Metazoa</taxon>
        <taxon>Spiralia</taxon>
        <taxon>Lophotrochozoa</taxon>
        <taxon>Mollusca</taxon>
        <taxon>Gastropoda</taxon>
        <taxon>Patellogastropoda</taxon>
        <taxon>Patelloidea</taxon>
        <taxon>Patellidae</taxon>
        <taxon>Patella</taxon>
    </lineage>
</organism>
<evidence type="ECO:0000313" key="15">
    <source>
        <dbReference type="Proteomes" id="UP001347796"/>
    </source>
</evidence>
<dbReference type="GO" id="GO:0005886">
    <property type="term" value="C:plasma membrane"/>
    <property type="evidence" value="ECO:0007669"/>
    <property type="project" value="TreeGrafter"/>
</dbReference>
<keyword evidence="7 11" id="KW-0406">Ion transport</keyword>
<feature type="compositionally biased region" description="Low complexity" evidence="12">
    <location>
        <begin position="357"/>
        <end position="377"/>
    </location>
</feature>
<dbReference type="AlphaFoldDB" id="A0AAN8PXN8"/>
<evidence type="ECO:0000256" key="4">
    <source>
        <dbReference type="ARBA" id="ARBA00022692"/>
    </source>
</evidence>
<evidence type="ECO:0000256" key="10">
    <source>
        <dbReference type="ARBA" id="ARBA00023303"/>
    </source>
</evidence>
<comment type="subcellular location">
    <subcellularLocation>
        <location evidence="1">Membrane</location>
        <topology evidence="1">Multi-pass membrane protein</topology>
    </subcellularLocation>
</comment>
<gene>
    <name evidence="14" type="ORF">SNE40_011326</name>
</gene>
<dbReference type="InterPro" id="IPR001873">
    <property type="entry name" value="ENaC"/>
</dbReference>
<comment type="caution">
    <text evidence="14">The sequence shown here is derived from an EMBL/GenBank/DDBJ whole genome shotgun (WGS) entry which is preliminary data.</text>
</comment>
<dbReference type="InterPro" id="IPR020903">
    <property type="entry name" value="ENaC_CS"/>
</dbReference>